<evidence type="ECO:0000313" key="8">
    <source>
        <dbReference type="Proteomes" id="UP000660454"/>
    </source>
</evidence>
<feature type="domain" description="Carrier" evidence="6">
    <location>
        <begin position="980"/>
        <end position="1055"/>
    </location>
</feature>
<dbReference type="InterPro" id="IPR011701">
    <property type="entry name" value="MFS"/>
</dbReference>
<evidence type="ECO:0000256" key="2">
    <source>
        <dbReference type="ARBA" id="ARBA00022450"/>
    </source>
</evidence>
<feature type="transmembrane region" description="Helical" evidence="5">
    <location>
        <begin position="1418"/>
        <end position="1439"/>
    </location>
</feature>
<dbReference type="SMART" id="SM00824">
    <property type="entry name" value="PKS_TE"/>
    <property type="match status" value="1"/>
</dbReference>
<feature type="transmembrane region" description="Helical" evidence="5">
    <location>
        <begin position="1596"/>
        <end position="1617"/>
    </location>
</feature>
<evidence type="ECO:0000256" key="4">
    <source>
        <dbReference type="SAM" id="MobiDB-lite"/>
    </source>
</evidence>
<dbReference type="NCBIfam" id="TIGR01733">
    <property type="entry name" value="AA-adenyl-dom"/>
    <property type="match status" value="1"/>
</dbReference>
<dbReference type="Pfam" id="PF00975">
    <property type="entry name" value="Thioesterase"/>
    <property type="match status" value="1"/>
</dbReference>
<dbReference type="InterPro" id="IPR029058">
    <property type="entry name" value="AB_hydrolase_fold"/>
</dbReference>
<feature type="transmembrane region" description="Helical" evidence="5">
    <location>
        <begin position="1738"/>
        <end position="1758"/>
    </location>
</feature>
<dbReference type="EMBL" id="BOOF01000011">
    <property type="protein sequence ID" value="GIH61653.1"/>
    <property type="molecule type" value="Genomic_DNA"/>
</dbReference>
<feature type="transmembrane region" description="Helical" evidence="5">
    <location>
        <begin position="1486"/>
        <end position="1507"/>
    </location>
</feature>
<protein>
    <recommendedName>
        <fullName evidence="6">Carrier domain-containing protein</fullName>
    </recommendedName>
</protein>
<dbReference type="PROSITE" id="PS50075">
    <property type="entry name" value="CARRIER"/>
    <property type="match status" value="1"/>
</dbReference>
<dbReference type="InterPro" id="IPR045851">
    <property type="entry name" value="AMP-bd_C_sf"/>
</dbReference>
<comment type="caution">
    <text evidence="7">The sequence shown here is derived from an EMBL/GenBank/DDBJ whole genome shotgun (WGS) entry which is preliminary data.</text>
</comment>
<feature type="transmembrane region" description="Helical" evidence="5">
    <location>
        <begin position="1513"/>
        <end position="1532"/>
    </location>
</feature>
<keyword evidence="2" id="KW-0596">Phosphopantetheine</keyword>
<evidence type="ECO:0000256" key="1">
    <source>
        <dbReference type="ARBA" id="ARBA00001957"/>
    </source>
</evidence>
<proteinExistence type="predicted"/>
<dbReference type="InterPro" id="IPR023213">
    <property type="entry name" value="CAT-like_dom_sf"/>
</dbReference>
<keyword evidence="5" id="KW-0472">Membrane</keyword>
<feature type="transmembrane region" description="Helical" evidence="5">
    <location>
        <begin position="1624"/>
        <end position="1643"/>
    </location>
</feature>
<dbReference type="Pfam" id="PF13193">
    <property type="entry name" value="AMP-binding_C"/>
    <property type="match status" value="1"/>
</dbReference>
<feature type="compositionally biased region" description="Basic and acidic residues" evidence="4">
    <location>
        <begin position="7"/>
        <end position="25"/>
    </location>
</feature>
<comment type="cofactor">
    <cofactor evidence="1">
        <name>pantetheine 4'-phosphate</name>
        <dbReference type="ChEBI" id="CHEBI:47942"/>
    </cofactor>
</comment>
<organism evidence="7 8">
    <name type="scientific">Microbispora siamensis</name>
    <dbReference type="NCBI Taxonomy" id="564413"/>
    <lineage>
        <taxon>Bacteria</taxon>
        <taxon>Bacillati</taxon>
        <taxon>Actinomycetota</taxon>
        <taxon>Actinomycetes</taxon>
        <taxon>Streptosporangiales</taxon>
        <taxon>Streptosporangiaceae</taxon>
        <taxon>Microbispora</taxon>
    </lineage>
</organism>
<dbReference type="InterPro" id="IPR036736">
    <property type="entry name" value="ACP-like_sf"/>
</dbReference>
<feature type="region of interest" description="Disordered" evidence="4">
    <location>
        <begin position="1"/>
        <end position="51"/>
    </location>
</feature>
<dbReference type="RefSeq" id="WP_204048451.1">
    <property type="nucleotide sequence ID" value="NZ_BOOF01000011.1"/>
</dbReference>
<dbReference type="InterPro" id="IPR006162">
    <property type="entry name" value="Ppantetheine_attach_site"/>
</dbReference>
<dbReference type="Pfam" id="PF00501">
    <property type="entry name" value="AMP-binding"/>
    <property type="match status" value="1"/>
</dbReference>
<feature type="transmembrane region" description="Helical" evidence="5">
    <location>
        <begin position="1684"/>
        <end position="1711"/>
    </location>
</feature>
<dbReference type="Gene3D" id="3.30.300.30">
    <property type="match status" value="1"/>
</dbReference>
<evidence type="ECO:0000256" key="5">
    <source>
        <dbReference type="SAM" id="Phobius"/>
    </source>
</evidence>
<evidence type="ECO:0000259" key="6">
    <source>
        <dbReference type="PROSITE" id="PS50075"/>
    </source>
</evidence>
<dbReference type="Gene3D" id="1.20.1250.20">
    <property type="entry name" value="MFS general substrate transporter like domains"/>
    <property type="match status" value="1"/>
</dbReference>
<accession>A0ABQ4GJN8</accession>
<dbReference type="CDD" id="cd19531">
    <property type="entry name" value="LCL_NRPS-like"/>
    <property type="match status" value="1"/>
</dbReference>
<keyword evidence="3" id="KW-0597">Phosphoprotein</keyword>
<reference evidence="7 8" key="1">
    <citation type="submission" date="2021-01" db="EMBL/GenBank/DDBJ databases">
        <title>Whole genome shotgun sequence of Microbispora siamensis NBRC 104113.</title>
        <authorList>
            <person name="Komaki H."/>
            <person name="Tamura T."/>
        </authorList>
    </citation>
    <scope>NUCLEOTIDE SEQUENCE [LARGE SCALE GENOMIC DNA]</scope>
    <source>
        <strain evidence="7 8">NBRC 104113</strain>
    </source>
</reference>
<dbReference type="InterPro" id="IPR000873">
    <property type="entry name" value="AMP-dep_synth/lig_dom"/>
</dbReference>
<keyword evidence="5" id="KW-1133">Transmembrane helix</keyword>
<dbReference type="PROSITE" id="PS00012">
    <property type="entry name" value="PHOSPHOPANTETHEINE"/>
    <property type="match status" value="1"/>
</dbReference>
<dbReference type="SMART" id="SM00823">
    <property type="entry name" value="PKS_PP"/>
    <property type="match status" value="1"/>
</dbReference>
<feature type="transmembrane region" description="Helical" evidence="5">
    <location>
        <begin position="1649"/>
        <end position="1672"/>
    </location>
</feature>
<evidence type="ECO:0000313" key="7">
    <source>
        <dbReference type="EMBL" id="GIH61653.1"/>
    </source>
</evidence>
<name>A0ABQ4GJN8_9ACTN</name>
<dbReference type="PANTHER" id="PTHR45527:SF1">
    <property type="entry name" value="FATTY ACID SYNTHASE"/>
    <property type="match status" value="1"/>
</dbReference>
<dbReference type="Gene3D" id="3.40.50.1820">
    <property type="entry name" value="alpha/beta hydrolase"/>
    <property type="match status" value="1"/>
</dbReference>
<dbReference type="SUPFAM" id="SSF52777">
    <property type="entry name" value="CoA-dependent acyltransferases"/>
    <property type="match status" value="2"/>
</dbReference>
<dbReference type="InterPro" id="IPR036259">
    <property type="entry name" value="MFS_trans_sf"/>
</dbReference>
<dbReference type="InterPro" id="IPR020845">
    <property type="entry name" value="AMP-binding_CS"/>
</dbReference>
<dbReference type="Pfam" id="PF00550">
    <property type="entry name" value="PP-binding"/>
    <property type="match status" value="1"/>
</dbReference>
<dbReference type="Gene3D" id="2.30.38.10">
    <property type="entry name" value="Luciferase, Domain 3"/>
    <property type="match status" value="1"/>
</dbReference>
<evidence type="ECO:0000256" key="3">
    <source>
        <dbReference type="ARBA" id="ARBA00022553"/>
    </source>
</evidence>
<keyword evidence="5" id="KW-0812">Transmembrane</keyword>
<dbReference type="InterPro" id="IPR001031">
    <property type="entry name" value="Thioesterase"/>
</dbReference>
<feature type="transmembrane region" description="Helical" evidence="5">
    <location>
        <begin position="1565"/>
        <end position="1590"/>
    </location>
</feature>
<dbReference type="CDD" id="cd06173">
    <property type="entry name" value="MFS_MefA_like"/>
    <property type="match status" value="1"/>
</dbReference>
<dbReference type="Gene3D" id="3.30.559.10">
    <property type="entry name" value="Chloramphenicol acetyltransferase-like domain"/>
    <property type="match status" value="1"/>
</dbReference>
<dbReference type="InterPro" id="IPR020802">
    <property type="entry name" value="TesA-like"/>
</dbReference>
<keyword evidence="8" id="KW-1185">Reference proteome</keyword>
<dbReference type="SUPFAM" id="SSF53474">
    <property type="entry name" value="alpha/beta-Hydrolases"/>
    <property type="match status" value="1"/>
</dbReference>
<dbReference type="PANTHER" id="PTHR45527">
    <property type="entry name" value="NONRIBOSOMAL PEPTIDE SYNTHETASE"/>
    <property type="match status" value="1"/>
</dbReference>
<dbReference type="CDD" id="cd17646">
    <property type="entry name" value="A_NRPS_AB3403-like"/>
    <property type="match status" value="1"/>
</dbReference>
<dbReference type="InterPro" id="IPR001242">
    <property type="entry name" value="Condensation_dom"/>
</dbReference>
<dbReference type="Gene3D" id="3.30.559.30">
    <property type="entry name" value="Nonribosomal peptide synthetase, condensation domain"/>
    <property type="match status" value="1"/>
</dbReference>
<dbReference type="Proteomes" id="UP000660454">
    <property type="component" value="Unassembled WGS sequence"/>
</dbReference>
<feature type="transmembrane region" description="Helical" evidence="5">
    <location>
        <begin position="1386"/>
        <end position="1406"/>
    </location>
</feature>
<dbReference type="InterPro" id="IPR025110">
    <property type="entry name" value="AMP-bd_C"/>
</dbReference>
<dbReference type="Pfam" id="PF00668">
    <property type="entry name" value="Condensation"/>
    <property type="match status" value="1"/>
</dbReference>
<dbReference type="PROSITE" id="PS00455">
    <property type="entry name" value="AMP_BINDING"/>
    <property type="match status" value="1"/>
</dbReference>
<dbReference type="InterPro" id="IPR020806">
    <property type="entry name" value="PKS_PP-bd"/>
</dbReference>
<feature type="transmembrane region" description="Helical" evidence="5">
    <location>
        <begin position="1445"/>
        <end position="1465"/>
    </location>
</feature>
<dbReference type="InterPro" id="IPR010071">
    <property type="entry name" value="AA_adenyl_dom"/>
</dbReference>
<sequence>MSAADLSEAKKELLRQRLRSRRADRPGQTGHAAQADGAIPRRPEGAEPPLAPAQEPIWFMEHFTPGTSTYTIAMAVRLRGPLDVHRLRAALSRLPERHESLRHRFPATDEGLPAVHVVPEADVPLREAAAATDEEAVALIDAESAIPLDLAEGPLLRALLVKKGGDEHVLALLVHHIVADGQSAHLLMRDLLALCRGEDPAAPAVRYGDVALWQRGRRFDRELAYWRRELAALPRADLPVDRPRPPRQCFDGASHVHELDPELVDRLTELGGRHGATRFMTMLAVFQLLIARYSGQDDFAVGTPVAGRTRPELDDVVGMFVNTLVLRARLDGDPSFAELLARTRDTVVEALDHQELPFSRLVDALGVPRDPSRQPLADTLFSMHDFAGRSDDGEVSDFPLRPGSARHDLELYLVPTPDGGLACTFTYKTTLFDAGTVERMAGHLEALVRAAVAEPGVPVSRLPLPLGEDAGLIAAWNDTAADFPAHATLHGLVEEQVARTPDATAVTFGGASVTYRELDERANRVAHRLIGLGVGTGALVAVCAERSIELVAALLGVLKTGAAYVPLDPDYPADRLAFMLSDSGAPVVLTQRRLADRLGDATVLLLDEPSEVADVPVTSPGSAGEPGTAAYMIYTSGSTGRPKGVPNSHRGIVNRLDWMQKRYGLTPDDVVLQKTPAGFDVSVWEFFWPLTTGARLVLAEPGGHRDPAYLRDLINAEGVTTTHFVPSMLAVFLAEEGAATCTSLRRVICSGEELPVDLAVRCLRTIPAELHNLYGPTEAAIDVSSWECTLDRLSGRVRVPIGSPIQNITLHVLDRHRRPVPVGMPGELHIGGVGVALGYHDRPELTAERFFDGLYKTGDAARWLPDGTIDFLGRLDNQVKLRGLRIEPGEIEAALREKAGAREAVVVVRADRLVAYLTGVPEEAAQAAAMRAAVRDILPEYMLPSQFVFLEALPLTPNGKLDRAALPAPAASAGDTEYAEPATGTEKAIAAVWAEVLEAGRVGLDDDFFDLGGHSLLAIRIVAKLRKAGIGRIGLVDVFSHRTVRELASFAERPVPAGPRPLLQRLTPAGRTARLTYVCVPYGSGSAVVYQPLADALPGDHALYAVAIPGHDIGLDEEAMEFDALAARCAEEILSIEGPIAIYGHCGVGAALAVELARRVEAAGREVEALYIGAIFPFARPRGVLGRLSRLVDVDRLSRSQTDINRLKARGVDLDELDPGVADRIIRTMRRDSKAAERFFTELFDSPDRQRLKAPIISVVGERDPATDFYEERYREWAFLSDTNALVVLDEGGHYFLRYRAAELAEILRTHRSLDRPAPHETDDSWWVHGVSTSGTRDPEPAAEPVVRPGMTRFLTVAAGQQISMIGSALTGWALPLTILVDSGSIAQFSILAVLNLAGLLVSPLAGAIVDRGDRRRVMLLADFACAGIQLVLACLILFGELRLWQVYLLIVALSIATNFQRLAYTSAIPQLVPKRYLGHAMGVTQMANGVAQLVVPLIAAGLLAWIKLGGIVIIDVASYVFAIVAVLAVRFPDTLPWRPREPLSTEIRKGFAYTWNERGLRAMLVFFAVLNIFLSPLLLLVSPLVLSFATLTEVSVISVVTGLGVMLGGLTMAVWGGPAKWRFRGVLVSTLAIAAGSVVTGLRPSLLVIGAGAFSLTYFLTLMNAMYSTIVQIKVPYRYHGRVFALNTLVAWSTLPIGMGLVAPLGAALFDPMLAPGGALASTVGAVIGVGPGRGVAFLYLVCALGMAAVVAGALRVRRLARFDADMPDALPDDLVGMETIEKRREAKTAA</sequence>
<dbReference type="Gene3D" id="3.40.50.980">
    <property type="match status" value="2"/>
</dbReference>
<dbReference type="Gene3D" id="1.10.1200.10">
    <property type="entry name" value="ACP-like"/>
    <property type="match status" value="1"/>
</dbReference>
<dbReference type="InterPro" id="IPR009081">
    <property type="entry name" value="PP-bd_ACP"/>
</dbReference>
<gene>
    <name evidence="7" type="ORF">Msi02_24700</name>
</gene>
<dbReference type="SUPFAM" id="SSF56801">
    <property type="entry name" value="Acetyl-CoA synthetase-like"/>
    <property type="match status" value="1"/>
</dbReference>
<dbReference type="SUPFAM" id="SSF103473">
    <property type="entry name" value="MFS general substrate transporter"/>
    <property type="match status" value="1"/>
</dbReference>
<dbReference type="Pfam" id="PF07690">
    <property type="entry name" value="MFS_1"/>
    <property type="match status" value="1"/>
</dbReference>